<evidence type="ECO:0000313" key="3">
    <source>
        <dbReference type="Proteomes" id="UP000295673"/>
    </source>
</evidence>
<dbReference type="PANTHER" id="PTHR36437">
    <property type="entry name" value="GLYOXALASE/BLEOMYCIN RESISTANCE PROTEIN/DIOXYGENASE"/>
    <property type="match status" value="1"/>
</dbReference>
<dbReference type="SUPFAM" id="SSF54593">
    <property type="entry name" value="Glyoxalase/Bleomycin resistance protein/Dihydroxybiphenyl dioxygenase"/>
    <property type="match status" value="1"/>
</dbReference>
<comment type="caution">
    <text evidence="2">The sequence shown here is derived from an EMBL/GenBank/DDBJ whole genome shotgun (WGS) entry which is preliminary data.</text>
</comment>
<proteinExistence type="predicted"/>
<dbReference type="Gene3D" id="3.10.180.10">
    <property type="entry name" value="2,3-Dihydroxybiphenyl 1,2-Dioxygenase, domain 1"/>
    <property type="match status" value="1"/>
</dbReference>
<dbReference type="AlphaFoldDB" id="A0A4R1NPF6"/>
<dbReference type="PANTHER" id="PTHR36437:SF2">
    <property type="entry name" value="GLYOXALASE_BLEOMYCIN RESISTANCE PROTEIN_DIOXYGENASE"/>
    <property type="match status" value="1"/>
</dbReference>
<dbReference type="RefSeq" id="WP_132859736.1">
    <property type="nucleotide sequence ID" value="NZ_SMGR01000001.1"/>
</dbReference>
<dbReference type="InterPro" id="IPR004360">
    <property type="entry name" value="Glyas_Fos-R_dOase_dom"/>
</dbReference>
<dbReference type="InterPro" id="IPR037523">
    <property type="entry name" value="VOC_core"/>
</dbReference>
<keyword evidence="3" id="KW-1185">Reference proteome</keyword>
<keyword evidence="2" id="KW-0456">Lyase</keyword>
<dbReference type="InterPro" id="IPR029068">
    <property type="entry name" value="Glyas_Bleomycin-R_OHBP_Dase"/>
</dbReference>
<keyword evidence="2" id="KW-0560">Oxidoreductase</keyword>
<evidence type="ECO:0000259" key="1">
    <source>
        <dbReference type="PROSITE" id="PS51819"/>
    </source>
</evidence>
<protein>
    <submittedName>
        <fullName evidence="2">Catechol 2,3-dioxygenase-like lactoylglutathione lyase family enzyme</fullName>
    </submittedName>
</protein>
<dbReference type="Pfam" id="PF00903">
    <property type="entry name" value="Glyoxalase"/>
    <property type="match status" value="1"/>
</dbReference>
<name>A0A4R1NPF6_9RHOB</name>
<sequence length="129" mass="14702">MTRHLHAVAIVVPDYDEALSFYVGKLGFVLREDRRVTSEKRWVVIAPDTRSQTTILLARAATCEQRAIVGRQFGGRVGLFLHTDDFARDHAAMLDGGVQFEESPRQEEYGLVAVWRDPFGNRWDLLQLT</sequence>
<gene>
    <name evidence="2" type="ORF">BXY66_1786</name>
</gene>
<dbReference type="OrthoDB" id="9794917at2"/>
<keyword evidence="2" id="KW-0223">Dioxygenase</keyword>
<feature type="domain" description="VOC" evidence="1">
    <location>
        <begin position="4"/>
        <end position="128"/>
    </location>
</feature>
<organism evidence="2 3">
    <name type="scientific">Shimia isoporae</name>
    <dbReference type="NCBI Taxonomy" id="647720"/>
    <lineage>
        <taxon>Bacteria</taxon>
        <taxon>Pseudomonadati</taxon>
        <taxon>Pseudomonadota</taxon>
        <taxon>Alphaproteobacteria</taxon>
        <taxon>Rhodobacterales</taxon>
        <taxon>Roseobacteraceae</taxon>
    </lineage>
</organism>
<dbReference type="GO" id="GO:0016829">
    <property type="term" value="F:lyase activity"/>
    <property type="evidence" value="ECO:0007669"/>
    <property type="project" value="UniProtKB-KW"/>
</dbReference>
<dbReference type="EMBL" id="SMGR01000001">
    <property type="protein sequence ID" value="TCL09729.1"/>
    <property type="molecule type" value="Genomic_DNA"/>
</dbReference>
<dbReference type="Proteomes" id="UP000295673">
    <property type="component" value="Unassembled WGS sequence"/>
</dbReference>
<dbReference type="PROSITE" id="PS51819">
    <property type="entry name" value="VOC"/>
    <property type="match status" value="1"/>
</dbReference>
<reference evidence="2 3" key="1">
    <citation type="submission" date="2019-03" db="EMBL/GenBank/DDBJ databases">
        <title>Genomic Encyclopedia of Archaeal and Bacterial Type Strains, Phase II (KMG-II): from individual species to whole genera.</title>
        <authorList>
            <person name="Goeker M."/>
        </authorList>
    </citation>
    <scope>NUCLEOTIDE SEQUENCE [LARGE SCALE GENOMIC DNA]</scope>
    <source>
        <strain evidence="2 3">DSM 26433</strain>
    </source>
</reference>
<evidence type="ECO:0000313" key="2">
    <source>
        <dbReference type="EMBL" id="TCL09729.1"/>
    </source>
</evidence>
<accession>A0A4R1NPF6</accession>
<dbReference type="GO" id="GO:0051213">
    <property type="term" value="F:dioxygenase activity"/>
    <property type="evidence" value="ECO:0007669"/>
    <property type="project" value="UniProtKB-KW"/>
</dbReference>